<feature type="region of interest" description="Disordered" evidence="1">
    <location>
        <begin position="87"/>
        <end position="127"/>
    </location>
</feature>
<gene>
    <name evidence="2" type="ORF">PA7_14510</name>
</gene>
<name>A0A511D227_9PSEU</name>
<reference evidence="2 3" key="1">
    <citation type="submission" date="2019-07" db="EMBL/GenBank/DDBJ databases">
        <title>Whole genome shotgun sequence of Pseudonocardia asaccharolytica NBRC 16224.</title>
        <authorList>
            <person name="Hosoyama A."/>
            <person name="Uohara A."/>
            <person name="Ohji S."/>
            <person name="Ichikawa N."/>
        </authorList>
    </citation>
    <scope>NUCLEOTIDE SEQUENCE [LARGE SCALE GENOMIC DNA]</scope>
    <source>
        <strain evidence="2 3">NBRC 16224</strain>
    </source>
</reference>
<organism evidence="2 3">
    <name type="scientific">Pseudonocardia asaccharolytica DSM 44247 = NBRC 16224</name>
    <dbReference type="NCBI Taxonomy" id="1123024"/>
    <lineage>
        <taxon>Bacteria</taxon>
        <taxon>Bacillati</taxon>
        <taxon>Actinomycetota</taxon>
        <taxon>Actinomycetes</taxon>
        <taxon>Pseudonocardiales</taxon>
        <taxon>Pseudonocardiaceae</taxon>
        <taxon>Pseudonocardia</taxon>
    </lineage>
</organism>
<feature type="region of interest" description="Disordered" evidence="1">
    <location>
        <begin position="23"/>
        <end position="66"/>
    </location>
</feature>
<evidence type="ECO:0000313" key="3">
    <source>
        <dbReference type="Proteomes" id="UP000321328"/>
    </source>
</evidence>
<dbReference type="OrthoDB" id="5100381at2"/>
<comment type="caution">
    <text evidence="2">The sequence shown here is derived from an EMBL/GenBank/DDBJ whole genome shotgun (WGS) entry which is preliminary data.</text>
</comment>
<evidence type="ECO:0000313" key="2">
    <source>
        <dbReference type="EMBL" id="GEL17614.1"/>
    </source>
</evidence>
<feature type="compositionally biased region" description="Basic and acidic residues" evidence="1">
    <location>
        <begin position="23"/>
        <end position="33"/>
    </location>
</feature>
<dbReference type="Proteomes" id="UP000321328">
    <property type="component" value="Unassembled WGS sequence"/>
</dbReference>
<proteinExistence type="predicted"/>
<dbReference type="STRING" id="1123024.GCA_000423625_03335"/>
<evidence type="ECO:0000256" key="1">
    <source>
        <dbReference type="SAM" id="MobiDB-lite"/>
    </source>
</evidence>
<dbReference type="EMBL" id="BJVI01000010">
    <property type="protein sequence ID" value="GEL17614.1"/>
    <property type="molecule type" value="Genomic_DNA"/>
</dbReference>
<dbReference type="AlphaFoldDB" id="A0A511D227"/>
<sequence>MGPPTSLGRGVHTSWAVCAAVGEGRDRTEHERPVVVLAPPLTGAPPPARHRGDGEPDAASTYSGLSAGSVRAGVSVSERLRVVAHQEIDARGAGRPGPGGPVGSRRRGAELGCRRHHGRPGALGLRPRQPRDLAFSLVVPADASASVTAEGYVVEYLLRAVIDRPRRPDTM</sequence>
<accession>A0A511D227</accession>
<protein>
    <submittedName>
        <fullName evidence="2">Uncharacterized protein</fullName>
    </submittedName>
</protein>
<dbReference type="RefSeq" id="WP_147200981.1">
    <property type="nucleotide sequence ID" value="NZ_BJVI01000010.1"/>
</dbReference>
<keyword evidence="3" id="KW-1185">Reference proteome</keyword>